<dbReference type="Pfam" id="PF17921">
    <property type="entry name" value="Integrase_H2C2"/>
    <property type="match status" value="1"/>
</dbReference>
<comment type="caution">
    <text evidence="21">The sequence shown here is derived from an EMBL/GenBank/DDBJ whole genome shotgun (WGS) entry which is preliminary data.</text>
</comment>
<dbReference type="GO" id="GO:0003677">
    <property type="term" value="F:DNA binding"/>
    <property type="evidence" value="ECO:0007669"/>
    <property type="project" value="UniProtKB-KW"/>
</dbReference>
<dbReference type="CDD" id="cd09274">
    <property type="entry name" value="RNase_HI_RT_Ty3"/>
    <property type="match status" value="1"/>
</dbReference>
<evidence type="ECO:0000313" key="21">
    <source>
        <dbReference type="EMBL" id="KAL2083528.1"/>
    </source>
</evidence>
<dbReference type="GO" id="GO:0046872">
    <property type="term" value="F:metal ion binding"/>
    <property type="evidence" value="ECO:0007669"/>
    <property type="project" value="UniProtKB-KW"/>
</dbReference>
<dbReference type="Gene3D" id="3.30.70.270">
    <property type="match status" value="2"/>
</dbReference>
<evidence type="ECO:0000256" key="16">
    <source>
        <dbReference type="ARBA" id="ARBA00023172"/>
    </source>
</evidence>
<dbReference type="SUPFAM" id="SSF56672">
    <property type="entry name" value="DNA/RNA polymerases"/>
    <property type="match status" value="1"/>
</dbReference>
<evidence type="ECO:0000256" key="12">
    <source>
        <dbReference type="ARBA" id="ARBA00022908"/>
    </source>
</evidence>
<keyword evidence="15" id="KW-0238">DNA-binding</keyword>
<evidence type="ECO:0000256" key="8">
    <source>
        <dbReference type="ARBA" id="ARBA00022750"/>
    </source>
</evidence>
<dbReference type="Gene3D" id="1.10.340.70">
    <property type="match status" value="1"/>
</dbReference>
<keyword evidence="7" id="KW-0479">Metal-binding</keyword>
<dbReference type="GO" id="GO:0006310">
    <property type="term" value="P:DNA recombination"/>
    <property type="evidence" value="ECO:0007669"/>
    <property type="project" value="UniProtKB-KW"/>
</dbReference>
<dbReference type="InterPro" id="IPR012337">
    <property type="entry name" value="RNaseH-like_sf"/>
</dbReference>
<dbReference type="GO" id="GO:0006508">
    <property type="term" value="P:proteolysis"/>
    <property type="evidence" value="ECO:0007669"/>
    <property type="project" value="UniProtKB-KW"/>
</dbReference>
<accession>A0ABD1J8M4</accession>
<dbReference type="GO" id="GO:0003964">
    <property type="term" value="F:RNA-directed DNA polymerase activity"/>
    <property type="evidence" value="ECO:0007669"/>
    <property type="project" value="UniProtKB-KW"/>
</dbReference>
<dbReference type="Proteomes" id="UP001591681">
    <property type="component" value="Unassembled WGS sequence"/>
</dbReference>
<reference evidence="21 22" key="1">
    <citation type="submission" date="2024-09" db="EMBL/GenBank/DDBJ databases">
        <title>A chromosome-level genome assembly of Gray's grenadier anchovy, Coilia grayii.</title>
        <authorList>
            <person name="Fu Z."/>
        </authorList>
    </citation>
    <scope>NUCLEOTIDE SEQUENCE [LARGE SCALE GENOMIC DNA]</scope>
    <source>
        <strain evidence="21">G4</strain>
        <tissue evidence="21">Muscle</tissue>
    </source>
</reference>
<feature type="domain" description="Reverse transcriptase" evidence="19">
    <location>
        <begin position="124"/>
        <end position="303"/>
    </location>
</feature>
<keyword evidence="13" id="KW-0695">RNA-directed DNA polymerase</keyword>
<dbReference type="GO" id="GO:0004190">
    <property type="term" value="F:aspartic-type endopeptidase activity"/>
    <property type="evidence" value="ECO:0007669"/>
    <property type="project" value="UniProtKB-KW"/>
</dbReference>
<dbReference type="InterPro" id="IPR041373">
    <property type="entry name" value="RT_RNaseH"/>
</dbReference>
<feature type="compositionally biased region" description="Polar residues" evidence="18">
    <location>
        <begin position="11"/>
        <end position="25"/>
    </location>
</feature>
<evidence type="ECO:0000256" key="7">
    <source>
        <dbReference type="ARBA" id="ARBA00022723"/>
    </source>
</evidence>
<evidence type="ECO:0000256" key="18">
    <source>
        <dbReference type="SAM" id="MobiDB-lite"/>
    </source>
</evidence>
<dbReference type="InterPro" id="IPR036397">
    <property type="entry name" value="RNaseH_sf"/>
</dbReference>
<evidence type="ECO:0000256" key="1">
    <source>
        <dbReference type="ARBA" id="ARBA00010879"/>
    </source>
</evidence>
<dbReference type="PANTHER" id="PTHR37984">
    <property type="entry name" value="PROTEIN CBG26694"/>
    <property type="match status" value="1"/>
</dbReference>
<dbReference type="InterPro" id="IPR050951">
    <property type="entry name" value="Retrovirus_Pol_polyprotein"/>
</dbReference>
<dbReference type="PROSITE" id="PS50994">
    <property type="entry name" value="INTEGRASE"/>
    <property type="match status" value="1"/>
</dbReference>
<dbReference type="AlphaFoldDB" id="A0ABD1J8M4"/>
<dbReference type="Gene3D" id="3.30.420.10">
    <property type="entry name" value="Ribonuclease H-like superfamily/Ribonuclease H"/>
    <property type="match status" value="1"/>
</dbReference>
<dbReference type="GO" id="GO:0003887">
    <property type="term" value="F:DNA-directed DNA polymerase activity"/>
    <property type="evidence" value="ECO:0007669"/>
    <property type="project" value="UniProtKB-KW"/>
</dbReference>
<comment type="similarity">
    <text evidence="1">Belongs to the beta type-B retroviral polymerase family. HERV class-II K(HML-2) pol subfamily.</text>
</comment>
<dbReference type="FunFam" id="3.30.420.10:FF:000032">
    <property type="entry name" value="Retrovirus-related Pol polyprotein from transposon 297-like Protein"/>
    <property type="match status" value="1"/>
</dbReference>
<gene>
    <name evidence="21" type="ORF">ACEWY4_021301</name>
</gene>
<keyword evidence="5" id="KW-0548">Nucleotidyltransferase</keyword>
<keyword evidence="16" id="KW-0233">DNA recombination</keyword>
<dbReference type="FunFam" id="3.10.20.370:FF:000001">
    <property type="entry name" value="Retrovirus-related Pol polyprotein from transposon 17.6-like protein"/>
    <property type="match status" value="1"/>
</dbReference>
<dbReference type="EMBL" id="JBHFQA010000018">
    <property type="protein sequence ID" value="KAL2083528.1"/>
    <property type="molecule type" value="Genomic_DNA"/>
</dbReference>
<evidence type="ECO:0000256" key="13">
    <source>
        <dbReference type="ARBA" id="ARBA00022918"/>
    </source>
</evidence>
<dbReference type="Pfam" id="PF00665">
    <property type="entry name" value="rve"/>
    <property type="match status" value="1"/>
</dbReference>
<dbReference type="GO" id="GO:0004523">
    <property type="term" value="F:RNA-DNA hybrid ribonuclease activity"/>
    <property type="evidence" value="ECO:0007669"/>
    <property type="project" value="UniProtKB-EC"/>
</dbReference>
<dbReference type="Gene3D" id="3.10.10.10">
    <property type="entry name" value="HIV Type 1 Reverse Transcriptase, subunit A, domain 1"/>
    <property type="match status" value="1"/>
</dbReference>
<sequence>MSPSGIFPTLQGCTSDPSPPSGTQRRLTLLSSVPPPCSAPAAVMRTPQDYIDLAVEKCDLPETEASRLRLLLESFTKLCSSLPGRTDVLTHYIYTNTQVPIKQKPYRLSVVKQAMVEQKLQEMLESGIVEPSFSGWASPVVLVPKKDGGYRFCVDYRKLNAVTETDAYPLPNITELLESLTGTMLFSTLDLNSGYWQVTMDSMSKAKTAFITSAGLFQFQVMPFGLKNAPATFQRLMERVLGSLRGKICLVYLDDIIVYSPTVSQHFQDLQAVLDKLQGAGLTLNLKKCKFCLSQISYLGHVVTAQGISADPAKTEAISHYPVPRNIKEVQRFLGLAGWYHRFVPGFSQVAEPINALKRKGRMFHWSDRCQQAFDTLKGYLTSPPILGHPDPNYPFVVYTDASDVGLGAVLAQRKGFAIEEVIAYASRSLNRAERNYSTTERECLAVIWALEKWQHYLEPKLFTVVTDHASLQWVLNTTKTDSRLIRWALRLQKFNFVMEYRKGTLNAAPDALSRCPVSSTCVLMTSSQSDQGAAFPVSISAVREEQQKDCEAQKIIKSLAEGCAEIKAKYAVVDDLLYRINQRAEQIHYRLMVPKSLTIPLLQSYHESPLSGHQGIFKTYKRLYDVVFWPTLWTDVKDYIRACTICQTHKADNRKPCGMLQQTQVSQPNQMVGVDIMGPFPCSSDRKEYLVVFVDYYTRWVELFPIRSATAQTISRLFREEFLTRWGVPDFLLSDRGSQFVSSLFKELCEGWTVIPKLTTAYHPQTNLTERVNRNIKAMISSYVGDQHNKWTQYLPEFRFALNSSVHETTGVSPAELHLGRKLRSPMDKLLLGRNPPPDTLRYDVEKRLRDLQEQVAETSKKAKHRQLRNYNKKRREVTYHEKDRVWVRSHPQSCAGRKFSAKLAPKWKGPYRVLKQVGPVNYSLVREDTGEDLCTVHVANLKPCYPTAAELDILEKRKVLDVFLSSSDEDEFVGFS</sequence>
<evidence type="ECO:0000256" key="4">
    <source>
        <dbReference type="ARBA" id="ARBA00022679"/>
    </source>
</evidence>
<dbReference type="GO" id="GO:0015074">
    <property type="term" value="P:DNA integration"/>
    <property type="evidence" value="ECO:0007669"/>
    <property type="project" value="UniProtKB-KW"/>
</dbReference>
<dbReference type="Pfam" id="PF17917">
    <property type="entry name" value="RT_RNaseH"/>
    <property type="match status" value="1"/>
</dbReference>
<evidence type="ECO:0000259" key="19">
    <source>
        <dbReference type="PROSITE" id="PS50878"/>
    </source>
</evidence>
<evidence type="ECO:0000256" key="9">
    <source>
        <dbReference type="ARBA" id="ARBA00022759"/>
    </source>
</evidence>
<evidence type="ECO:0000313" key="22">
    <source>
        <dbReference type="Proteomes" id="UP001591681"/>
    </source>
</evidence>
<keyword evidence="22" id="KW-1185">Reference proteome</keyword>
<dbReference type="FunFam" id="1.10.340.70:FF:000001">
    <property type="entry name" value="Retrovirus-related Pol polyprotein from transposon gypsy-like Protein"/>
    <property type="match status" value="1"/>
</dbReference>
<keyword evidence="10" id="KW-0378">Hydrolase</keyword>
<dbReference type="InterPro" id="IPR043128">
    <property type="entry name" value="Rev_trsase/Diguanyl_cyclase"/>
</dbReference>
<keyword evidence="11" id="KW-0460">Magnesium</keyword>
<dbReference type="InterPro" id="IPR000477">
    <property type="entry name" value="RT_dom"/>
</dbReference>
<feature type="region of interest" description="Disordered" evidence="18">
    <location>
        <begin position="1"/>
        <end position="25"/>
    </location>
</feature>
<evidence type="ECO:0000259" key="20">
    <source>
        <dbReference type="PROSITE" id="PS50994"/>
    </source>
</evidence>
<dbReference type="InterPro" id="IPR056924">
    <property type="entry name" value="SH3_Tf2-1"/>
</dbReference>
<dbReference type="Pfam" id="PF24626">
    <property type="entry name" value="SH3_Tf2-1"/>
    <property type="match status" value="1"/>
</dbReference>
<keyword evidence="3" id="KW-0645">Protease</keyword>
<evidence type="ECO:0000256" key="15">
    <source>
        <dbReference type="ARBA" id="ARBA00023125"/>
    </source>
</evidence>
<evidence type="ECO:0000256" key="11">
    <source>
        <dbReference type="ARBA" id="ARBA00022842"/>
    </source>
</evidence>
<evidence type="ECO:0000256" key="3">
    <source>
        <dbReference type="ARBA" id="ARBA00022670"/>
    </source>
</evidence>
<dbReference type="SUPFAM" id="SSF53098">
    <property type="entry name" value="Ribonuclease H-like"/>
    <property type="match status" value="1"/>
</dbReference>
<dbReference type="FunFam" id="3.30.70.270:FF:000020">
    <property type="entry name" value="Transposon Tf2-6 polyprotein-like Protein"/>
    <property type="match status" value="1"/>
</dbReference>
<protein>
    <recommendedName>
        <fullName evidence="17">Gypsy retrotransposon integrase-like protein 1</fullName>
        <ecNumber evidence="2">3.1.26.4</ecNumber>
    </recommendedName>
</protein>
<dbReference type="InterPro" id="IPR041588">
    <property type="entry name" value="Integrase_H2C2"/>
</dbReference>
<evidence type="ECO:0000256" key="2">
    <source>
        <dbReference type="ARBA" id="ARBA00012180"/>
    </source>
</evidence>
<keyword evidence="4" id="KW-0808">Transferase</keyword>
<keyword evidence="8" id="KW-0064">Aspartyl protease</keyword>
<organism evidence="21 22">
    <name type="scientific">Coilia grayii</name>
    <name type="common">Gray's grenadier anchovy</name>
    <dbReference type="NCBI Taxonomy" id="363190"/>
    <lineage>
        <taxon>Eukaryota</taxon>
        <taxon>Metazoa</taxon>
        <taxon>Chordata</taxon>
        <taxon>Craniata</taxon>
        <taxon>Vertebrata</taxon>
        <taxon>Euteleostomi</taxon>
        <taxon>Actinopterygii</taxon>
        <taxon>Neopterygii</taxon>
        <taxon>Teleostei</taxon>
        <taxon>Clupei</taxon>
        <taxon>Clupeiformes</taxon>
        <taxon>Clupeoidei</taxon>
        <taxon>Engraulidae</taxon>
        <taxon>Coilinae</taxon>
        <taxon>Coilia</taxon>
    </lineage>
</organism>
<name>A0ABD1J8M4_9TELE</name>
<dbReference type="EC" id="3.1.26.4" evidence="2"/>
<proteinExistence type="inferred from homology"/>
<evidence type="ECO:0000256" key="17">
    <source>
        <dbReference type="ARBA" id="ARBA00039658"/>
    </source>
</evidence>
<dbReference type="Pfam" id="PF00078">
    <property type="entry name" value="RVT_1"/>
    <property type="match status" value="1"/>
</dbReference>
<dbReference type="InterPro" id="IPR043502">
    <property type="entry name" value="DNA/RNA_pol_sf"/>
</dbReference>
<keyword evidence="14" id="KW-0239">DNA-directed DNA polymerase</keyword>
<keyword evidence="6" id="KW-0540">Nuclease</keyword>
<evidence type="ECO:0000256" key="10">
    <source>
        <dbReference type="ARBA" id="ARBA00022801"/>
    </source>
</evidence>
<evidence type="ECO:0000256" key="5">
    <source>
        <dbReference type="ARBA" id="ARBA00022695"/>
    </source>
</evidence>
<dbReference type="PROSITE" id="PS50878">
    <property type="entry name" value="RT_POL"/>
    <property type="match status" value="1"/>
</dbReference>
<dbReference type="CDD" id="cd01647">
    <property type="entry name" value="RT_LTR"/>
    <property type="match status" value="1"/>
</dbReference>
<keyword evidence="9" id="KW-0255">Endonuclease</keyword>
<dbReference type="PANTHER" id="PTHR37984:SF5">
    <property type="entry name" value="PROTEIN NYNRIN-LIKE"/>
    <property type="match status" value="1"/>
</dbReference>
<feature type="domain" description="Integrase catalytic" evidence="20">
    <location>
        <begin position="665"/>
        <end position="823"/>
    </location>
</feature>
<keyword evidence="12" id="KW-0229">DNA integration</keyword>
<evidence type="ECO:0000256" key="14">
    <source>
        <dbReference type="ARBA" id="ARBA00022932"/>
    </source>
</evidence>
<evidence type="ECO:0000256" key="6">
    <source>
        <dbReference type="ARBA" id="ARBA00022722"/>
    </source>
</evidence>
<dbReference type="InterPro" id="IPR001584">
    <property type="entry name" value="Integrase_cat-core"/>
</dbReference>